<organism evidence="5 6">
    <name type="scientific">Halopseudomonas salegens</name>
    <dbReference type="NCBI Taxonomy" id="1434072"/>
    <lineage>
        <taxon>Bacteria</taxon>
        <taxon>Pseudomonadati</taxon>
        <taxon>Pseudomonadota</taxon>
        <taxon>Gammaproteobacteria</taxon>
        <taxon>Pseudomonadales</taxon>
        <taxon>Pseudomonadaceae</taxon>
        <taxon>Halopseudomonas</taxon>
    </lineage>
</organism>
<evidence type="ECO:0000256" key="1">
    <source>
        <dbReference type="ARBA" id="ARBA00022679"/>
    </source>
</evidence>
<keyword evidence="2 3" id="KW-0418">Kinase</keyword>
<reference evidence="6" key="1">
    <citation type="submission" date="2016-10" db="EMBL/GenBank/DDBJ databases">
        <authorList>
            <person name="Varghese N."/>
            <person name="Submissions S."/>
        </authorList>
    </citation>
    <scope>NUCLEOTIDE SEQUENCE [LARGE SCALE GENOMIC DNA]</scope>
    <source>
        <strain evidence="6">CECT 8338</strain>
    </source>
</reference>
<protein>
    <recommendedName>
        <fullName evidence="3">Glucokinase</fullName>
        <ecNumber evidence="3">2.7.1.2</ecNumber>
    </recommendedName>
    <alternativeName>
        <fullName evidence="3">Glucose kinase</fullName>
    </alternativeName>
</protein>
<dbReference type="HAMAP" id="MF_00524">
    <property type="entry name" value="Glucokinase"/>
    <property type="match status" value="1"/>
</dbReference>
<evidence type="ECO:0000256" key="3">
    <source>
        <dbReference type="HAMAP-Rule" id="MF_00524"/>
    </source>
</evidence>
<proteinExistence type="inferred from homology"/>
<comment type="catalytic activity">
    <reaction evidence="3">
        <text>D-glucose + ATP = D-glucose 6-phosphate + ADP + H(+)</text>
        <dbReference type="Rhea" id="RHEA:17825"/>
        <dbReference type="ChEBI" id="CHEBI:4167"/>
        <dbReference type="ChEBI" id="CHEBI:15378"/>
        <dbReference type="ChEBI" id="CHEBI:30616"/>
        <dbReference type="ChEBI" id="CHEBI:61548"/>
        <dbReference type="ChEBI" id="CHEBI:456216"/>
        <dbReference type="EC" id="2.7.1.2"/>
    </reaction>
</comment>
<sequence length="319" mass="34124">MSIALVGDIGGTNARFGLWRKSRLESIRVFETASFENIEHAVEHYLHSLAHDRAEISQMALACAGPIQGEHFRFTNNHWHLSRSSLCRRFSLSRLVLLNDFAATALGVTHLGNVDYLPLRQGRADSTAPIVVIGAGTGLGVATLVPASDGTHTVLAGEGGHIDLPLGDDQEIALWREMKVKQGRVQAEDVLSGRGLLQLYQAVCAIERIEPRFTSPEAVSAAALAGDPGATKTLERFCIWLGRVAGNNVLTLGARGGVYIAGGIVPRFASFVASSGFTYGFSDGHRMADYLDQVPVWLVTAEFVGLEGAGIAIDSNCGK</sequence>
<evidence type="ECO:0000313" key="5">
    <source>
        <dbReference type="EMBL" id="SDT90094.1"/>
    </source>
</evidence>
<dbReference type="EC" id="2.7.1.2" evidence="3"/>
<dbReference type="Pfam" id="PF02685">
    <property type="entry name" value="Glucokinase"/>
    <property type="match status" value="1"/>
</dbReference>
<dbReference type="NCBIfam" id="NF001415">
    <property type="entry name" value="PRK00292.1-2"/>
    <property type="match status" value="1"/>
</dbReference>
<dbReference type="PANTHER" id="PTHR47690:SF1">
    <property type="entry name" value="GLUCOKINASE"/>
    <property type="match status" value="1"/>
</dbReference>
<keyword evidence="6" id="KW-1185">Reference proteome</keyword>
<dbReference type="Gene3D" id="3.40.367.20">
    <property type="match status" value="1"/>
</dbReference>
<comment type="similarity">
    <text evidence="3 4">Belongs to the bacterial glucokinase family.</text>
</comment>
<name>A0A1H2E4Y3_9GAMM</name>
<dbReference type="SUPFAM" id="SSF53067">
    <property type="entry name" value="Actin-like ATPase domain"/>
    <property type="match status" value="1"/>
</dbReference>
<dbReference type="InterPro" id="IPR043129">
    <property type="entry name" value="ATPase_NBD"/>
</dbReference>
<dbReference type="InterPro" id="IPR003836">
    <property type="entry name" value="Glucokinase"/>
</dbReference>
<keyword evidence="1 3" id="KW-0808">Transferase</keyword>
<dbReference type="CDD" id="cd24008">
    <property type="entry name" value="ASKHA_NBD_GLK"/>
    <property type="match status" value="1"/>
</dbReference>
<dbReference type="GO" id="GO:0005829">
    <property type="term" value="C:cytosol"/>
    <property type="evidence" value="ECO:0007669"/>
    <property type="project" value="TreeGrafter"/>
</dbReference>
<keyword evidence="3" id="KW-0547">Nucleotide-binding</keyword>
<dbReference type="GO" id="GO:0004340">
    <property type="term" value="F:glucokinase activity"/>
    <property type="evidence" value="ECO:0007669"/>
    <property type="project" value="UniProtKB-UniRule"/>
</dbReference>
<dbReference type="GO" id="GO:0005524">
    <property type="term" value="F:ATP binding"/>
    <property type="evidence" value="ECO:0007669"/>
    <property type="project" value="UniProtKB-UniRule"/>
</dbReference>
<dbReference type="NCBIfam" id="TIGR00749">
    <property type="entry name" value="glk"/>
    <property type="match status" value="1"/>
</dbReference>
<dbReference type="InterPro" id="IPR050201">
    <property type="entry name" value="Bacterial_glucokinase"/>
</dbReference>
<gene>
    <name evidence="3" type="primary">glk</name>
    <name evidence="5" type="ORF">SAMN05216210_0333</name>
</gene>
<dbReference type="GO" id="GO:0005536">
    <property type="term" value="F:D-glucose binding"/>
    <property type="evidence" value="ECO:0007669"/>
    <property type="project" value="InterPro"/>
</dbReference>
<evidence type="ECO:0000256" key="2">
    <source>
        <dbReference type="ARBA" id="ARBA00022777"/>
    </source>
</evidence>
<dbReference type="PANTHER" id="PTHR47690">
    <property type="entry name" value="GLUCOKINASE"/>
    <property type="match status" value="1"/>
</dbReference>
<evidence type="ECO:0000313" key="6">
    <source>
        <dbReference type="Proteomes" id="UP000243924"/>
    </source>
</evidence>
<accession>A0A1H2E4Y3</accession>
<keyword evidence="3" id="KW-0067">ATP-binding</keyword>
<dbReference type="RefSeq" id="WP_092383494.1">
    <property type="nucleotide sequence ID" value="NZ_LT629787.1"/>
</dbReference>
<dbReference type="Gene3D" id="3.30.420.40">
    <property type="match status" value="1"/>
</dbReference>
<dbReference type="GO" id="GO:0006096">
    <property type="term" value="P:glycolytic process"/>
    <property type="evidence" value="ECO:0007669"/>
    <property type="project" value="UniProtKB-UniRule"/>
</dbReference>
<comment type="subcellular location">
    <subcellularLocation>
        <location evidence="3">Cytoplasm</location>
    </subcellularLocation>
</comment>
<keyword evidence="3" id="KW-0324">Glycolysis</keyword>
<dbReference type="OrthoDB" id="9800595at2"/>
<evidence type="ECO:0000256" key="4">
    <source>
        <dbReference type="RuleBase" id="RU004046"/>
    </source>
</evidence>
<dbReference type="STRING" id="1434072.SAMN05216210_0333"/>
<keyword evidence="3" id="KW-0963">Cytoplasm</keyword>
<dbReference type="AlphaFoldDB" id="A0A1H2E4Y3"/>
<dbReference type="EMBL" id="LT629787">
    <property type="protein sequence ID" value="SDT90094.1"/>
    <property type="molecule type" value="Genomic_DNA"/>
</dbReference>
<dbReference type="Proteomes" id="UP000243924">
    <property type="component" value="Chromosome I"/>
</dbReference>
<feature type="binding site" evidence="3">
    <location>
        <begin position="7"/>
        <end position="12"/>
    </location>
    <ligand>
        <name>ATP</name>
        <dbReference type="ChEBI" id="CHEBI:30616"/>
    </ligand>
</feature>